<organism evidence="1">
    <name type="scientific">Siphoviridae sp. ctiOl67</name>
    <dbReference type="NCBI Taxonomy" id="2825622"/>
    <lineage>
        <taxon>Viruses</taxon>
        <taxon>Duplodnaviria</taxon>
        <taxon>Heunggongvirae</taxon>
        <taxon>Uroviricota</taxon>
        <taxon>Caudoviricetes</taxon>
    </lineage>
</organism>
<accession>A0A8S5QIT6</accession>
<name>A0A8S5QIT6_9CAUD</name>
<reference evidence="1" key="1">
    <citation type="journal article" date="2021" name="Proc. Natl. Acad. Sci. U.S.A.">
        <title>A Catalog of Tens of Thousands of Viruses from Human Metagenomes Reveals Hidden Associations with Chronic Diseases.</title>
        <authorList>
            <person name="Tisza M.J."/>
            <person name="Buck C.B."/>
        </authorList>
    </citation>
    <scope>NUCLEOTIDE SEQUENCE</scope>
    <source>
        <strain evidence="1">CtiOl67</strain>
    </source>
</reference>
<sequence>MFKDVQYADVDPEVFALYAATDPYMTYKLFLY</sequence>
<protein>
    <submittedName>
        <fullName evidence="1">Uncharacterized protein</fullName>
    </submittedName>
</protein>
<proteinExistence type="predicted"/>
<dbReference type="EMBL" id="BK015666">
    <property type="protein sequence ID" value="DAE18984.1"/>
    <property type="molecule type" value="Genomic_DNA"/>
</dbReference>
<evidence type="ECO:0000313" key="1">
    <source>
        <dbReference type="EMBL" id="DAE18984.1"/>
    </source>
</evidence>